<dbReference type="OrthoDB" id="5242917at2"/>
<keyword evidence="7" id="KW-0139">CF(1)</keyword>
<dbReference type="InterPro" id="IPR000711">
    <property type="entry name" value="ATPase_OSCP/dsu"/>
</dbReference>
<dbReference type="GO" id="GO:0045259">
    <property type="term" value="C:proton-transporting ATP synthase complex"/>
    <property type="evidence" value="ECO:0007669"/>
    <property type="project" value="UniProtKB-KW"/>
</dbReference>
<evidence type="ECO:0000256" key="1">
    <source>
        <dbReference type="ARBA" id="ARBA00004370"/>
    </source>
</evidence>
<gene>
    <name evidence="7" type="primary">atpH</name>
    <name evidence="8" type="ORF">NS354_01270</name>
</gene>
<name>A0A147ERX0_9MICO</name>
<comment type="caution">
    <text evidence="8">The sequence shown here is derived from an EMBL/GenBank/DDBJ whole genome shotgun (WGS) entry which is preliminary data.</text>
</comment>
<keyword evidence="5 7" id="KW-0472">Membrane</keyword>
<dbReference type="PRINTS" id="PR00125">
    <property type="entry name" value="ATPASEDELTA"/>
</dbReference>
<keyword evidence="3 7" id="KW-0375">Hydrogen ion transport</keyword>
<keyword evidence="2 7" id="KW-0813">Transport</keyword>
<dbReference type="EMBL" id="LDRK01000009">
    <property type="protein sequence ID" value="KTR87154.1"/>
    <property type="molecule type" value="Genomic_DNA"/>
</dbReference>
<dbReference type="GO" id="GO:0005886">
    <property type="term" value="C:plasma membrane"/>
    <property type="evidence" value="ECO:0007669"/>
    <property type="project" value="UniProtKB-SubCell"/>
</dbReference>
<comment type="similarity">
    <text evidence="7">Belongs to the ATPase delta chain family.</text>
</comment>
<accession>A0A147ERX0</accession>
<reference evidence="8 9" key="1">
    <citation type="journal article" date="2016" name="Front. Microbiol.">
        <title>Genomic Resource of Rice Seed Associated Bacteria.</title>
        <authorList>
            <person name="Midha S."/>
            <person name="Bansal K."/>
            <person name="Sharma S."/>
            <person name="Kumar N."/>
            <person name="Patil P.P."/>
            <person name="Chaudhry V."/>
            <person name="Patil P.B."/>
        </authorList>
    </citation>
    <scope>NUCLEOTIDE SEQUENCE [LARGE SCALE GENOMIC DNA]</scope>
    <source>
        <strain evidence="8 9">NS354</strain>
    </source>
</reference>
<proteinExistence type="inferred from homology"/>
<evidence type="ECO:0000313" key="8">
    <source>
        <dbReference type="EMBL" id="KTR87154.1"/>
    </source>
</evidence>
<dbReference type="NCBIfam" id="NF009967">
    <property type="entry name" value="PRK13430.1"/>
    <property type="match status" value="1"/>
</dbReference>
<dbReference type="GO" id="GO:0046933">
    <property type="term" value="F:proton-transporting ATP synthase activity, rotational mechanism"/>
    <property type="evidence" value="ECO:0007669"/>
    <property type="project" value="UniProtKB-UniRule"/>
</dbReference>
<evidence type="ECO:0000256" key="7">
    <source>
        <dbReference type="HAMAP-Rule" id="MF_01416"/>
    </source>
</evidence>
<evidence type="ECO:0000256" key="4">
    <source>
        <dbReference type="ARBA" id="ARBA00023065"/>
    </source>
</evidence>
<comment type="function">
    <text evidence="7">This protein is part of the stalk that links CF(0) to CF(1). It either transmits conformational changes from CF(0) to CF(1) or is implicated in proton conduction.</text>
</comment>
<dbReference type="RefSeq" id="WP_058592815.1">
    <property type="nucleotide sequence ID" value="NZ_LDRK01000009.1"/>
</dbReference>
<dbReference type="PANTHER" id="PTHR11910">
    <property type="entry name" value="ATP SYNTHASE DELTA CHAIN"/>
    <property type="match status" value="1"/>
</dbReference>
<evidence type="ECO:0000313" key="9">
    <source>
        <dbReference type="Proteomes" id="UP000070810"/>
    </source>
</evidence>
<sequence length="258" mass="26540">MGSASREALAQARSALGSGLDTNVGGELLQAARRIAESPALAAALGDASAPAQAKSQLVERLFSGLSAGARSVLTAAVQARWSNVAEFVSGVEELGIRAEGAANAALSDELLAVVDVIDRNHELQLSLGSKLAEPAGKLALVQRLFQGKTSASALAVLSHLVASPRGRRLDATLRQAARLAADEAGSELATVTVAAPLTAEQQQRLARALERSAGRPVRITTVVDPALVGGIRVQIADDVIDGSVRARLADLRQQLAA</sequence>
<keyword evidence="4 7" id="KW-0406">Ion transport</keyword>
<dbReference type="HAMAP" id="MF_01416">
    <property type="entry name" value="ATP_synth_delta_bact"/>
    <property type="match status" value="1"/>
</dbReference>
<protein>
    <recommendedName>
        <fullName evidence="7">ATP synthase subunit delta</fullName>
    </recommendedName>
    <alternativeName>
        <fullName evidence="7">ATP synthase F(1) sector subunit delta</fullName>
    </alternativeName>
    <alternativeName>
        <fullName evidence="7">F-type ATPase subunit delta</fullName>
        <shortName evidence="7">F-ATPase subunit delta</shortName>
    </alternativeName>
</protein>
<keyword evidence="7" id="KW-1003">Cell membrane</keyword>
<comment type="subcellular location">
    <subcellularLocation>
        <location evidence="7">Cell membrane</location>
        <topology evidence="7">Peripheral membrane protein</topology>
    </subcellularLocation>
    <subcellularLocation>
        <location evidence="1">Membrane</location>
    </subcellularLocation>
</comment>
<dbReference type="Pfam" id="PF00213">
    <property type="entry name" value="OSCP"/>
    <property type="match status" value="1"/>
</dbReference>
<dbReference type="PATRIC" id="fig|1079994.3.peg.2508"/>
<keyword evidence="9" id="KW-1185">Reference proteome</keyword>
<evidence type="ECO:0000256" key="6">
    <source>
        <dbReference type="ARBA" id="ARBA00023310"/>
    </source>
</evidence>
<keyword evidence="6 7" id="KW-0066">ATP synthesis</keyword>
<evidence type="ECO:0000256" key="2">
    <source>
        <dbReference type="ARBA" id="ARBA00022448"/>
    </source>
</evidence>
<organism evidence="8 9">
    <name type="scientific">Leucobacter chromiiresistens</name>
    <dbReference type="NCBI Taxonomy" id="1079994"/>
    <lineage>
        <taxon>Bacteria</taxon>
        <taxon>Bacillati</taxon>
        <taxon>Actinomycetota</taxon>
        <taxon>Actinomycetes</taxon>
        <taxon>Micrococcales</taxon>
        <taxon>Microbacteriaceae</taxon>
        <taxon>Leucobacter</taxon>
    </lineage>
</organism>
<comment type="function">
    <text evidence="7">F(1)F(0) ATP synthase produces ATP from ADP in the presence of a proton or sodium gradient. F-type ATPases consist of two structural domains, F(1) containing the extramembraneous catalytic core and F(0) containing the membrane proton channel, linked together by a central stalk and a peripheral stalk. During catalysis, ATP synthesis in the catalytic domain of F(1) is coupled via a rotary mechanism of the central stalk subunits to proton translocation.</text>
</comment>
<dbReference type="Proteomes" id="UP000070810">
    <property type="component" value="Unassembled WGS sequence"/>
</dbReference>
<dbReference type="AlphaFoldDB" id="A0A147ERX0"/>
<dbReference type="NCBIfam" id="TIGR01145">
    <property type="entry name" value="ATP_synt_delta"/>
    <property type="match status" value="1"/>
</dbReference>
<evidence type="ECO:0000256" key="3">
    <source>
        <dbReference type="ARBA" id="ARBA00022781"/>
    </source>
</evidence>
<evidence type="ECO:0000256" key="5">
    <source>
        <dbReference type="ARBA" id="ARBA00023136"/>
    </source>
</evidence>